<reference evidence="1 2" key="1">
    <citation type="submission" date="2021-02" db="EMBL/GenBank/DDBJ databases">
        <title>Streptomyces spirodelae sp. nov., isolated from duckweed.</title>
        <authorList>
            <person name="Saimee Y."/>
            <person name="Duangmal K."/>
        </authorList>
    </citation>
    <scope>NUCLEOTIDE SEQUENCE [LARGE SCALE GENOMIC DNA]</scope>
    <source>
        <strain evidence="1 2">DSM 42105</strain>
    </source>
</reference>
<comment type="caution">
    <text evidence="1">The sequence shown here is derived from an EMBL/GenBank/DDBJ whole genome shotgun (WGS) entry which is preliminary data.</text>
</comment>
<organism evidence="1 2">
    <name type="scientific">Streptomyces smyrnaeus</name>
    <dbReference type="NCBI Taxonomy" id="1387713"/>
    <lineage>
        <taxon>Bacteria</taxon>
        <taxon>Bacillati</taxon>
        <taxon>Actinomycetota</taxon>
        <taxon>Actinomycetes</taxon>
        <taxon>Kitasatosporales</taxon>
        <taxon>Streptomycetaceae</taxon>
        <taxon>Streptomyces</taxon>
    </lineage>
</organism>
<gene>
    <name evidence="1" type="ORF">JW613_28690</name>
</gene>
<dbReference type="GeneID" id="96262605"/>
<dbReference type="RefSeq" id="WP_209213784.1">
    <property type="nucleotide sequence ID" value="NZ_JAFFZM010000021.1"/>
</dbReference>
<evidence type="ECO:0000313" key="2">
    <source>
        <dbReference type="Proteomes" id="UP000721954"/>
    </source>
</evidence>
<evidence type="ECO:0000313" key="1">
    <source>
        <dbReference type="EMBL" id="MBO8202237.1"/>
    </source>
</evidence>
<accession>A0ABS3Y528</accession>
<name>A0ABS3Y528_9ACTN</name>
<keyword evidence="2" id="KW-1185">Reference proteome</keyword>
<proteinExistence type="predicted"/>
<dbReference type="EMBL" id="JAFFZM010000021">
    <property type="protein sequence ID" value="MBO8202237.1"/>
    <property type="molecule type" value="Genomic_DNA"/>
</dbReference>
<protein>
    <submittedName>
        <fullName evidence="1">Uncharacterized protein</fullName>
    </submittedName>
</protein>
<sequence length="94" mass="10186">MNQWIRGTVSAEGDKIAGHNFKVVKPSQTTGAYTLIFLRDFEETPSVVATINGDGWKIVDNAHVAKVDAGQCEIHTGDYYGALADRPFSFIAVG</sequence>
<dbReference type="Proteomes" id="UP000721954">
    <property type="component" value="Unassembled WGS sequence"/>
</dbReference>